<dbReference type="GO" id="GO:0007232">
    <property type="term" value="P:osmosensory signaling pathway via Sho1 osmosensor"/>
    <property type="evidence" value="ECO:0007669"/>
    <property type="project" value="InterPro"/>
</dbReference>
<gene>
    <name evidence="3" type="ORF">EJ08DRAFT_588359</name>
</gene>
<keyword evidence="2" id="KW-0812">Transmembrane</keyword>
<dbReference type="OrthoDB" id="3366093at2759"/>
<dbReference type="GO" id="GO:0005576">
    <property type="term" value="C:extracellular region"/>
    <property type="evidence" value="ECO:0007669"/>
    <property type="project" value="TreeGrafter"/>
</dbReference>
<comment type="caution">
    <text evidence="3">The sequence shown here is derived from an EMBL/GenBank/DDBJ whole genome shotgun (WGS) entry which is preliminary data.</text>
</comment>
<dbReference type="AlphaFoldDB" id="A0A9P4TYW8"/>
<dbReference type="GO" id="GO:0009986">
    <property type="term" value="C:cell surface"/>
    <property type="evidence" value="ECO:0007669"/>
    <property type="project" value="TreeGrafter"/>
</dbReference>
<evidence type="ECO:0000256" key="1">
    <source>
        <dbReference type="SAM" id="MobiDB-lite"/>
    </source>
</evidence>
<dbReference type="GO" id="GO:0001402">
    <property type="term" value="P:signal transduction involved in filamentous growth"/>
    <property type="evidence" value="ECO:0007669"/>
    <property type="project" value="TreeGrafter"/>
</dbReference>
<accession>A0A9P4TYW8</accession>
<keyword evidence="2" id="KW-1133">Transmembrane helix</keyword>
<keyword evidence="2" id="KW-0472">Membrane</keyword>
<dbReference type="GO" id="GO:0030427">
    <property type="term" value="C:site of polarized growth"/>
    <property type="evidence" value="ECO:0007669"/>
    <property type="project" value="TreeGrafter"/>
</dbReference>
<feature type="compositionally biased region" description="Low complexity" evidence="1">
    <location>
        <begin position="145"/>
        <end position="156"/>
    </location>
</feature>
<dbReference type="InterPro" id="IPR039295">
    <property type="entry name" value="MSB2"/>
</dbReference>
<feature type="compositionally biased region" description="Polar residues" evidence="1">
    <location>
        <begin position="230"/>
        <end position="250"/>
    </location>
</feature>
<dbReference type="GO" id="GO:0005886">
    <property type="term" value="C:plasma membrane"/>
    <property type="evidence" value="ECO:0007669"/>
    <property type="project" value="InterPro"/>
</dbReference>
<dbReference type="PANTHER" id="PTHR35778:SF1">
    <property type="entry name" value="SIGNALING MUCIN HKR1-RELATED"/>
    <property type="match status" value="1"/>
</dbReference>
<dbReference type="PANTHER" id="PTHR35778">
    <property type="entry name" value="SIGNALING MUCIN HKR1-RELATED"/>
    <property type="match status" value="1"/>
</dbReference>
<name>A0A9P4TYW8_9PEZI</name>
<feature type="region of interest" description="Disordered" evidence="1">
    <location>
        <begin position="145"/>
        <end position="170"/>
    </location>
</feature>
<protein>
    <submittedName>
        <fullName evidence="3">Uncharacterized protein</fullName>
    </submittedName>
</protein>
<dbReference type="EMBL" id="MU007036">
    <property type="protein sequence ID" value="KAF2430761.1"/>
    <property type="molecule type" value="Genomic_DNA"/>
</dbReference>
<proteinExistence type="predicted"/>
<dbReference type="GO" id="GO:0005034">
    <property type="term" value="F:osmosensor activity"/>
    <property type="evidence" value="ECO:0007669"/>
    <property type="project" value="InterPro"/>
</dbReference>
<reference evidence="3" key="1">
    <citation type="journal article" date="2020" name="Stud. Mycol.">
        <title>101 Dothideomycetes genomes: a test case for predicting lifestyles and emergence of pathogens.</title>
        <authorList>
            <person name="Haridas S."/>
            <person name="Albert R."/>
            <person name="Binder M."/>
            <person name="Bloem J."/>
            <person name="Labutti K."/>
            <person name="Salamov A."/>
            <person name="Andreopoulos B."/>
            <person name="Baker S."/>
            <person name="Barry K."/>
            <person name="Bills G."/>
            <person name="Bluhm B."/>
            <person name="Cannon C."/>
            <person name="Castanera R."/>
            <person name="Culley D."/>
            <person name="Daum C."/>
            <person name="Ezra D."/>
            <person name="Gonzalez J."/>
            <person name="Henrissat B."/>
            <person name="Kuo A."/>
            <person name="Liang C."/>
            <person name="Lipzen A."/>
            <person name="Lutzoni F."/>
            <person name="Magnuson J."/>
            <person name="Mondo S."/>
            <person name="Nolan M."/>
            <person name="Ohm R."/>
            <person name="Pangilinan J."/>
            <person name="Park H.-J."/>
            <person name="Ramirez L."/>
            <person name="Alfaro M."/>
            <person name="Sun H."/>
            <person name="Tritt A."/>
            <person name="Yoshinaga Y."/>
            <person name="Zwiers L.-H."/>
            <person name="Turgeon B."/>
            <person name="Goodwin S."/>
            <person name="Spatafora J."/>
            <person name="Crous P."/>
            <person name="Grigoriev I."/>
        </authorList>
    </citation>
    <scope>NUCLEOTIDE SEQUENCE</scope>
    <source>
        <strain evidence="3">CBS 130266</strain>
    </source>
</reference>
<feature type="transmembrane region" description="Helical" evidence="2">
    <location>
        <begin position="178"/>
        <end position="200"/>
    </location>
</feature>
<sequence>MPKVITPPGGNTQKPANTTLVQIGFTHELNYAFVSSNPASASQIFTYLPSGVKFGLQVPKDSQDSKDTRMYNIQPYDTSKTMGYITTLALMYVASDMVNQLAVDLHTPNSPLYNNPDPTIATLMSFINPAIPLIAGQPMDGTALTTGPAASSASAGAAGGGAPFGGDSQNSEKVKTSAVALGLPIAAGVVLYGAAMALVARRYRKRKGAHRRTSSLNSDPAWMSGAGSVTARNSHGSGSSQGRSIRTQQISAPVMAGNSLGWN</sequence>
<keyword evidence="4" id="KW-1185">Reference proteome</keyword>
<evidence type="ECO:0000256" key="2">
    <source>
        <dbReference type="SAM" id="Phobius"/>
    </source>
</evidence>
<dbReference type="Proteomes" id="UP000800235">
    <property type="component" value="Unassembled WGS sequence"/>
</dbReference>
<evidence type="ECO:0000313" key="3">
    <source>
        <dbReference type="EMBL" id="KAF2430761.1"/>
    </source>
</evidence>
<dbReference type="GO" id="GO:0006972">
    <property type="term" value="P:hyperosmotic response"/>
    <property type="evidence" value="ECO:0007669"/>
    <property type="project" value="TreeGrafter"/>
</dbReference>
<feature type="region of interest" description="Disordered" evidence="1">
    <location>
        <begin position="206"/>
        <end position="250"/>
    </location>
</feature>
<dbReference type="GO" id="GO:0030010">
    <property type="term" value="P:establishment of cell polarity"/>
    <property type="evidence" value="ECO:0007669"/>
    <property type="project" value="TreeGrafter"/>
</dbReference>
<evidence type="ECO:0000313" key="4">
    <source>
        <dbReference type="Proteomes" id="UP000800235"/>
    </source>
</evidence>
<organism evidence="3 4">
    <name type="scientific">Tothia fuscella</name>
    <dbReference type="NCBI Taxonomy" id="1048955"/>
    <lineage>
        <taxon>Eukaryota</taxon>
        <taxon>Fungi</taxon>
        <taxon>Dikarya</taxon>
        <taxon>Ascomycota</taxon>
        <taxon>Pezizomycotina</taxon>
        <taxon>Dothideomycetes</taxon>
        <taxon>Pleosporomycetidae</taxon>
        <taxon>Venturiales</taxon>
        <taxon>Cylindrosympodiaceae</taxon>
        <taxon>Tothia</taxon>
    </lineage>
</organism>
<dbReference type="GO" id="GO:0031505">
    <property type="term" value="P:fungal-type cell wall organization"/>
    <property type="evidence" value="ECO:0007669"/>
    <property type="project" value="TreeGrafter"/>
</dbReference>